<dbReference type="InterPro" id="IPR057721">
    <property type="entry name" value="BCD1_alpha/beta"/>
</dbReference>
<dbReference type="Pfam" id="PF02037">
    <property type="entry name" value="SAP"/>
    <property type="match status" value="1"/>
</dbReference>
<evidence type="ECO:0000256" key="2">
    <source>
        <dbReference type="ARBA" id="ARBA00046328"/>
    </source>
</evidence>
<feature type="compositionally biased region" description="Low complexity" evidence="3">
    <location>
        <begin position="632"/>
        <end position="654"/>
    </location>
</feature>
<accession>A0AAF0IQ03</accession>
<dbReference type="Pfam" id="PF25790">
    <property type="entry name" value="BCD1"/>
    <property type="match status" value="1"/>
</dbReference>
<dbReference type="GO" id="GO:0005634">
    <property type="term" value="C:nucleus"/>
    <property type="evidence" value="ECO:0007669"/>
    <property type="project" value="TreeGrafter"/>
</dbReference>
<proteinExistence type="inferred from homology"/>
<dbReference type="PROSITE" id="PS50800">
    <property type="entry name" value="SAP"/>
    <property type="match status" value="1"/>
</dbReference>
<dbReference type="Pfam" id="PF18592">
    <property type="entry name" value="Tho1_MOS11_C"/>
    <property type="match status" value="2"/>
</dbReference>
<dbReference type="SUPFAM" id="SSF68906">
    <property type="entry name" value="SAP domain"/>
    <property type="match status" value="1"/>
</dbReference>
<feature type="compositionally biased region" description="Basic and acidic residues" evidence="3">
    <location>
        <begin position="213"/>
        <end position="232"/>
    </location>
</feature>
<dbReference type="InterPro" id="IPR036361">
    <property type="entry name" value="SAP_dom_sf"/>
</dbReference>
<organism evidence="5 6">
    <name type="scientific">Malassezia brasiliensis</name>
    <dbReference type="NCBI Taxonomy" id="1821822"/>
    <lineage>
        <taxon>Eukaryota</taxon>
        <taxon>Fungi</taxon>
        <taxon>Dikarya</taxon>
        <taxon>Basidiomycota</taxon>
        <taxon>Ustilaginomycotina</taxon>
        <taxon>Malasseziomycetes</taxon>
        <taxon>Malasseziales</taxon>
        <taxon>Malasseziaceae</taxon>
        <taxon>Malassezia</taxon>
    </lineage>
</organism>
<evidence type="ECO:0000256" key="3">
    <source>
        <dbReference type="SAM" id="MobiDB-lite"/>
    </source>
</evidence>
<feature type="region of interest" description="Disordered" evidence="3">
    <location>
        <begin position="16"/>
        <end position="108"/>
    </location>
</feature>
<feature type="region of interest" description="Disordered" evidence="3">
    <location>
        <begin position="135"/>
        <end position="184"/>
    </location>
</feature>
<sequence length="669" mass="72636">MEAKLQSLKVTELKELLTKASLPVTGNKPDLIKRLLENPSATSSLGDAETSAPEAEAKPAASTEPAAPAAKTPAPSTATEATQSSAPQAPAAAESPDQEARKRMHLAELEKRKARAIRFGQPTEELEKEIARVTKFGLPEGEEDATQKIDHGLRTGKRAQPAAQPGPTKQAKTEAKAPAEPAVSVGYETNVQEEELERRKRRAERFGLVNPAEEEKKRQRAERFNVRNRESDADAQDGAIGAPSSLLLRGERDPSRFVSLRSYDYNQMMQDYQFLSQVGRVVSSTGRNLAEARMLQDPSRPNTPARRLPAAQHRRELLSKQIGFLKLPLMLLPDGMSKRQQNKTTYDTKKKQVLYTVQCAFPCARPAQAPVAVHALPSTTELGAYLASALSVRDAADEPDRKRPRSGAQADFSALGLMRDASGVDRLVPQRDTLLLLRVYPLRLRNETTTRFLDWWARKGAAMHEPNTSAEPARVEPLVPQHVLDTVARLHGHEPDTAEEALAWSSTALYVAVPSDASLERVLRSLPDDYGVVEFLELEVWAEETIRAAERRGRARVLSLLPTPREAPTPRKGPGAGTGNDPGTAPADDADDDRDDTIPSEPHEPHATHEMTPVPAAPLAGTRDEACAAKLPTAGPAVPAVPAASRPPGSVAAPESTLVAYASSESEEE</sequence>
<comment type="similarity">
    <text evidence="2">Belongs to the SAP domain-containing ribonucleoprotein family.</text>
</comment>
<keyword evidence="1" id="KW-0597">Phosphoprotein</keyword>
<protein>
    <submittedName>
        <fullName evidence="5">Box C/D snoRNA accumulation</fullName>
    </submittedName>
</protein>
<dbReference type="InterPro" id="IPR040746">
    <property type="entry name" value="THO1_MOS11_C"/>
</dbReference>
<dbReference type="Proteomes" id="UP001216638">
    <property type="component" value="Chromosome 2"/>
</dbReference>
<feature type="region of interest" description="Disordered" evidence="3">
    <location>
        <begin position="559"/>
        <end position="669"/>
    </location>
</feature>
<feature type="domain" description="SAP" evidence="4">
    <location>
        <begin position="5"/>
        <end position="39"/>
    </location>
</feature>
<evidence type="ECO:0000313" key="6">
    <source>
        <dbReference type="Proteomes" id="UP001216638"/>
    </source>
</evidence>
<name>A0AAF0IQ03_9BASI</name>
<dbReference type="SMART" id="SM00513">
    <property type="entry name" value="SAP"/>
    <property type="match status" value="1"/>
</dbReference>
<dbReference type="InterPro" id="IPR052240">
    <property type="entry name" value="SAP_domain_ribonucleoprotein"/>
</dbReference>
<feature type="compositionally biased region" description="Low complexity" evidence="3">
    <location>
        <begin position="48"/>
        <end position="95"/>
    </location>
</feature>
<dbReference type="PANTHER" id="PTHR46551:SF1">
    <property type="entry name" value="SAP DOMAIN-CONTAINING RIBONUCLEOPROTEIN"/>
    <property type="match status" value="1"/>
</dbReference>
<feature type="region of interest" description="Disordered" evidence="3">
    <location>
        <begin position="213"/>
        <end position="240"/>
    </location>
</feature>
<keyword evidence="6" id="KW-1185">Reference proteome</keyword>
<dbReference type="GO" id="GO:0016973">
    <property type="term" value="P:poly(A)+ mRNA export from nucleus"/>
    <property type="evidence" value="ECO:0007669"/>
    <property type="project" value="TreeGrafter"/>
</dbReference>
<evidence type="ECO:0000259" key="4">
    <source>
        <dbReference type="PROSITE" id="PS50800"/>
    </source>
</evidence>
<dbReference type="InterPro" id="IPR003034">
    <property type="entry name" value="SAP_dom"/>
</dbReference>
<dbReference type="AlphaFoldDB" id="A0AAF0IQ03"/>
<gene>
    <name evidence="5" type="primary">BCD1</name>
    <name evidence="5" type="ORF">MBRA1_002139</name>
</gene>
<dbReference type="EMBL" id="CP119952">
    <property type="protein sequence ID" value="WFC95491.1"/>
    <property type="molecule type" value="Genomic_DNA"/>
</dbReference>
<feature type="compositionally biased region" description="Basic and acidic residues" evidence="3">
    <location>
        <begin position="98"/>
        <end position="108"/>
    </location>
</feature>
<dbReference type="PANTHER" id="PTHR46551">
    <property type="entry name" value="SAP DOMAIN-CONTAINING RIBONUCLEOPROTEIN"/>
    <property type="match status" value="1"/>
</dbReference>
<dbReference type="Gene3D" id="1.10.720.30">
    <property type="entry name" value="SAP domain"/>
    <property type="match status" value="1"/>
</dbReference>
<evidence type="ECO:0000313" key="5">
    <source>
        <dbReference type="EMBL" id="WFC95491.1"/>
    </source>
</evidence>
<evidence type="ECO:0000256" key="1">
    <source>
        <dbReference type="ARBA" id="ARBA00022553"/>
    </source>
</evidence>
<reference evidence="5" key="1">
    <citation type="submission" date="2023-03" db="EMBL/GenBank/DDBJ databases">
        <title>Mating type loci evolution in Malassezia.</title>
        <authorList>
            <person name="Coelho M.A."/>
        </authorList>
    </citation>
    <scope>NUCLEOTIDE SEQUENCE</scope>
    <source>
        <strain evidence="5">CBS 14135</strain>
    </source>
</reference>